<feature type="compositionally biased region" description="Low complexity" evidence="8">
    <location>
        <begin position="352"/>
        <end position="362"/>
    </location>
</feature>
<keyword evidence="1 7" id="KW-0808">Transferase</keyword>
<feature type="region of interest" description="Disordered" evidence="8">
    <location>
        <begin position="1053"/>
        <end position="1075"/>
    </location>
</feature>
<feature type="compositionally biased region" description="Basic and acidic residues" evidence="8">
    <location>
        <begin position="559"/>
        <end position="569"/>
    </location>
</feature>
<feature type="compositionally biased region" description="Polar residues" evidence="8">
    <location>
        <begin position="544"/>
        <end position="558"/>
    </location>
</feature>
<reference evidence="10 11" key="1">
    <citation type="submission" date="2020-06" db="EMBL/GenBank/DDBJ databases">
        <authorList>
            <person name="Li R."/>
            <person name="Bekaert M."/>
        </authorList>
    </citation>
    <scope>NUCLEOTIDE SEQUENCE [LARGE SCALE GENOMIC DNA]</scope>
    <source>
        <strain evidence="11">wild</strain>
    </source>
</reference>
<keyword evidence="3 7" id="KW-0479">Metal-binding</keyword>
<dbReference type="EMBL" id="CACVKT020010330">
    <property type="protein sequence ID" value="CAC5425867.1"/>
    <property type="molecule type" value="Genomic_DNA"/>
</dbReference>
<dbReference type="GO" id="GO:0070034">
    <property type="term" value="F:telomerase RNA binding"/>
    <property type="evidence" value="ECO:0007669"/>
    <property type="project" value="TreeGrafter"/>
</dbReference>
<dbReference type="InterPro" id="IPR003545">
    <property type="entry name" value="Telomerase_RT"/>
</dbReference>
<protein>
    <recommendedName>
        <fullName evidence="7">Telomerase reverse transcriptase</fullName>
        <ecNumber evidence="7">2.7.7.49</ecNumber>
    </recommendedName>
    <alternativeName>
        <fullName evidence="7">Telomerase catalytic subunit</fullName>
    </alternativeName>
</protein>
<feature type="domain" description="Telomerase ribonucleoprotein complex - RNA-binding" evidence="9">
    <location>
        <begin position="1208"/>
        <end position="1323"/>
    </location>
</feature>
<evidence type="ECO:0000256" key="6">
    <source>
        <dbReference type="ARBA" id="ARBA00048173"/>
    </source>
</evidence>
<keyword evidence="5 7" id="KW-0695">RNA-directed DNA polymerase</keyword>
<dbReference type="InterPro" id="IPR049915">
    <property type="entry name" value="TERT_TEN"/>
</dbReference>
<dbReference type="Gene3D" id="1.10.132.70">
    <property type="match status" value="1"/>
</dbReference>
<dbReference type="Pfam" id="PF11474">
    <property type="entry name" value="TEN_TERT"/>
    <property type="match status" value="1"/>
</dbReference>
<accession>A0A6J8EZE9</accession>
<organism evidence="10 11">
    <name type="scientific">Mytilus coruscus</name>
    <name type="common">Sea mussel</name>
    <dbReference type="NCBI Taxonomy" id="42192"/>
    <lineage>
        <taxon>Eukaryota</taxon>
        <taxon>Metazoa</taxon>
        <taxon>Spiralia</taxon>
        <taxon>Lophotrochozoa</taxon>
        <taxon>Mollusca</taxon>
        <taxon>Bivalvia</taxon>
        <taxon>Autobranchia</taxon>
        <taxon>Pteriomorphia</taxon>
        <taxon>Mytilida</taxon>
        <taxon>Mytiloidea</taxon>
        <taxon>Mytilidae</taxon>
        <taxon>Mytilinae</taxon>
        <taxon>Mytilus</taxon>
    </lineage>
</organism>
<gene>
    <name evidence="10" type="ORF">MCOR_57649</name>
</gene>
<evidence type="ECO:0000256" key="8">
    <source>
        <dbReference type="SAM" id="MobiDB-lite"/>
    </source>
</evidence>
<feature type="compositionally biased region" description="Polar residues" evidence="8">
    <location>
        <begin position="570"/>
        <end position="581"/>
    </location>
</feature>
<feature type="region of interest" description="Disordered" evidence="8">
    <location>
        <begin position="544"/>
        <end position="582"/>
    </location>
</feature>
<proteinExistence type="inferred from homology"/>
<evidence type="ECO:0000313" key="11">
    <source>
        <dbReference type="Proteomes" id="UP000507470"/>
    </source>
</evidence>
<dbReference type="Pfam" id="PF12009">
    <property type="entry name" value="Telomerase_RBD"/>
    <property type="match status" value="1"/>
</dbReference>
<dbReference type="EC" id="2.7.7.49" evidence="7"/>
<dbReference type="GO" id="GO:0000333">
    <property type="term" value="C:telomerase catalytic core complex"/>
    <property type="evidence" value="ECO:0007669"/>
    <property type="project" value="TreeGrafter"/>
</dbReference>
<evidence type="ECO:0000256" key="7">
    <source>
        <dbReference type="RuleBase" id="RU365061"/>
    </source>
</evidence>
<sequence>MDIISQVYTHTWKLEEWLTLVDISDNLFQDTDSLQYTDVLKTTIVADKQKELPTFHSFSQVSQQRELLLHVIQKLKKRNEKNVLILGFSAASDDIGAQVSHIHNLEYRYPNSCFNRLQYPVWSKLLSRISDGVMTYMLENTSMFQLVPTSCYVQFVMYLQLCIYRISDGVMTYMLENTSMFLLVPTSCYVQFVMHLQLCIYRISDGVMTYMLENTSMFLLVPTSCYVQFVMYLQDRIGDVVMTYLLENTSMFLLVPTSCYVQCTGVPIYELWPMQPGKYLSIPQKTTNTKSFKRKKECTQTNSYKKPRCNENQTNIRNETTTNSQDQANINSCFQANVRRKPEATCSEDKTNNSIGNTTTNNEDQANINSCSQANVSSKPEATQRQNQTKTSTVNATTTNDEDQSNIKSCSQANINSCSQANISRKPEATHSEDLTNNSTVTSTNTYKEDQANIISCFQANVSSNPVNREDQANINMDAQTYTSTGFIKVTGESPSIERYGNVQIHNGRKTSENFNREDHLNTTFEVKVTLNSHAEQNIREETLSNIDGQLPQPINNSDHQDYTNKEDQSNTGSDTQSCANKETRLNDIVNIGTYLSGQKIPVPNTKDSQIARETVSRQPKKYALELQNDDNFRLTNILNAASNKTARSEISSEKGTVCDDGNSNMQFRSREIIAEKICDRIPDQAFTVIDTEQDQHTRPINNKVSVNNKKKRRKRKSQDIRNFHHMNILNLIPSTEDGALTLYRHILEHKQTIKASKVTISWRFPEHSVNSIGNESSCCASTTHNITELAVEDNTDIVDHSSFFGTTYSYDKVLTKFNEKETNENSKKSLENNQDLTVAEICDTYKQKKLQIHVDAEIKNQGCSVSRNLISNSSQNSQTTELNTVELSIKSRLQSENKASGRSQDYASRNLTENSLWFEANKNIPVHEDALGIETSVIDDTLSNSQGFNTYSFDDSQGFETSGNEDSGTISYKCKESFDGTFSFDSKSDIPVIEDSKSLSQSFDYKTFSIESEKSVSILSKVKSEDDGCFTKIKSKKSELCLDNIDKQFSSTPLEENENQSSKPNLSKIDHDDNWPLKSRECKRSIKRKHVDDLEIFHPADKRPRLSLDVSSVPESKDSPIKTYVEMEVEESMAEVIEKINDSSNEIRLPTTEEEAKEKRPASKNEMVCKSTVCGDKVTSSKGEKCDLQSIQQEDTKDAELSTIEVDYLPALCHLLQQILTKHRTDLQKLITSNKYDKLCIGQMMSGIKVSSISWLRTVKSNSVRQHIMAKVWHWIIEEFVINVIKTFFYVTDTTQHVNRLFYYRKRTWHWLHVKALTDLKKRNIMKLITEDSAKQLITERQSLGVATLRFFPKSKGLRPIINLGRQQTLFGISKIHPHIVGAAKFGQDEVYRTWKTFAVKQSLPLYFVKTDISSCYDEILQQKLFCIVKNIFNNVSIILKMGNPSKFAPDYRIDDNISPDSKEKFKSENGKYLGQGFYIR</sequence>
<keyword evidence="7" id="KW-0539">Nucleus</keyword>
<keyword evidence="11" id="KW-1185">Reference proteome</keyword>
<dbReference type="OrthoDB" id="289721at2759"/>
<keyword evidence="2 7" id="KW-0548">Nucleotidyltransferase</keyword>
<evidence type="ECO:0000313" key="10">
    <source>
        <dbReference type="EMBL" id="CAC5425867.1"/>
    </source>
</evidence>
<name>A0A6J8EZE9_MYTCO</name>
<comment type="catalytic activity">
    <reaction evidence="6 7">
        <text>DNA(n) + a 2'-deoxyribonucleoside 5'-triphosphate = DNA(n+1) + diphosphate</text>
        <dbReference type="Rhea" id="RHEA:22508"/>
        <dbReference type="Rhea" id="RHEA-COMP:17339"/>
        <dbReference type="Rhea" id="RHEA-COMP:17340"/>
        <dbReference type="ChEBI" id="CHEBI:33019"/>
        <dbReference type="ChEBI" id="CHEBI:61560"/>
        <dbReference type="ChEBI" id="CHEBI:173112"/>
        <dbReference type="EC" id="2.7.7.49"/>
    </reaction>
</comment>
<dbReference type="GO" id="GO:0046872">
    <property type="term" value="F:metal ion binding"/>
    <property type="evidence" value="ECO:0007669"/>
    <property type="project" value="UniProtKB-KW"/>
</dbReference>
<evidence type="ECO:0000256" key="1">
    <source>
        <dbReference type="ARBA" id="ARBA00022679"/>
    </source>
</evidence>
<feature type="region of interest" description="Disordered" evidence="8">
    <location>
        <begin position="344"/>
        <end position="407"/>
    </location>
</feature>
<feature type="region of interest" description="Disordered" evidence="8">
    <location>
        <begin position="694"/>
        <end position="718"/>
    </location>
</feature>
<dbReference type="GO" id="GO:0003720">
    <property type="term" value="F:telomerase activity"/>
    <property type="evidence" value="ECO:0007669"/>
    <property type="project" value="InterPro"/>
</dbReference>
<feature type="compositionally biased region" description="Polar residues" evidence="8">
    <location>
        <begin position="363"/>
        <end position="386"/>
    </location>
</feature>
<evidence type="ECO:0000256" key="3">
    <source>
        <dbReference type="ARBA" id="ARBA00022723"/>
    </source>
</evidence>
<dbReference type="PANTHER" id="PTHR12066">
    <property type="entry name" value="TELOMERASE REVERSE TRANSCRIPTASE"/>
    <property type="match status" value="1"/>
</dbReference>
<evidence type="ECO:0000256" key="2">
    <source>
        <dbReference type="ARBA" id="ARBA00022695"/>
    </source>
</evidence>
<keyword evidence="7" id="KW-0158">Chromosome</keyword>
<dbReference type="SMART" id="SM00975">
    <property type="entry name" value="Telomerase_RBD"/>
    <property type="match status" value="1"/>
</dbReference>
<feature type="compositionally biased region" description="Polar residues" evidence="8">
    <location>
        <begin position="1053"/>
        <end position="1066"/>
    </location>
</feature>
<comment type="similarity">
    <text evidence="7">Belongs to the reverse transcriptase family. Telomerase subfamily.</text>
</comment>
<feature type="region of interest" description="Disordered" evidence="8">
    <location>
        <begin position="303"/>
        <end position="324"/>
    </location>
</feature>
<evidence type="ECO:0000256" key="4">
    <source>
        <dbReference type="ARBA" id="ARBA00022842"/>
    </source>
</evidence>
<dbReference type="Proteomes" id="UP000507470">
    <property type="component" value="Unassembled WGS sequence"/>
</dbReference>
<dbReference type="GO" id="GO:0007004">
    <property type="term" value="P:telomere maintenance via telomerase"/>
    <property type="evidence" value="ECO:0007669"/>
    <property type="project" value="TreeGrafter"/>
</dbReference>
<evidence type="ECO:0000256" key="5">
    <source>
        <dbReference type="ARBA" id="ARBA00022918"/>
    </source>
</evidence>
<keyword evidence="7" id="KW-0779">Telomere</keyword>
<comment type="function">
    <text evidence="7">Telomerase is a ribonucleoprotein enzyme essential for the replication of chromosome termini in most eukaryotes. It elongates telomeres. It is a reverse transcriptase that adds simple sequence repeats to chromosome ends by copying a template sequence within the RNA component of the enzyme.</text>
</comment>
<dbReference type="InterPro" id="IPR021891">
    <property type="entry name" value="Telomerase_RBD"/>
</dbReference>
<dbReference type="PANTHER" id="PTHR12066:SF0">
    <property type="entry name" value="TELOMERASE REVERSE TRANSCRIPTASE"/>
    <property type="match status" value="1"/>
</dbReference>
<dbReference type="GO" id="GO:0000781">
    <property type="term" value="C:chromosome, telomeric region"/>
    <property type="evidence" value="ECO:0007669"/>
    <property type="project" value="UniProtKB-SubCell"/>
</dbReference>
<keyword evidence="4 7" id="KW-0460">Magnesium</keyword>
<feature type="compositionally biased region" description="Low complexity" evidence="8">
    <location>
        <begin position="387"/>
        <end position="399"/>
    </location>
</feature>
<comment type="subcellular location">
    <subcellularLocation>
        <location evidence="7">Nucleus</location>
    </subcellularLocation>
    <subcellularLocation>
        <location evidence="7">Chromosome</location>
        <location evidence="7">Telomere</location>
    </subcellularLocation>
</comment>
<evidence type="ECO:0000259" key="9">
    <source>
        <dbReference type="SMART" id="SM00975"/>
    </source>
</evidence>
<dbReference type="GO" id="GO:0042162">
    <property type="term" value="F:telomeric DNA binding"/>
    <property type="evidence" value="ECO:0007669"/>
    <property type="project" value="TreeGrafter"/>
</dbReference>